<keyword evidence="2" id="KW-1185">Reference proteome</keyword>
<name>A0ACA9KY28_9GLOM</name>
<dbReference type="Proteomes" id="UP000789366">
    <property type="component" value="Unassembled WGS sequence"/>
</dbReference>
<reference evidence="1" key="1">
    <citation type="submission" date="2021-06" db="EMBL/GenBank/DDBJ databases">
        <authorList>
            <person name="Kallberg Y."/>
            <person name="Tangrot J."/>
            <person name="Rosling A."/>
        </authorList>
    </citation>
    <scope>NUCLEOTIDE SEQUENCE</scope>
    <source>
        <strain evidence="1">28 12/20/2015</strain>
    </source>
</reference>
<dbReference type="EMBL" id="CAJVPW010002156">
    <property type="protein sequence ID" value="CAG8500275.1"/>
    <property type="molecule type" value="Genomic_DNA"/>
</dbReference>
<sequence>MYTPKKIYLSERYLIEITLKALNDDTKLHKEVKNVMKIIVGLLKDRVEADDSFANKESR</sequence>
<protein>
    <submittedName>
        <fullName evidence="1">14728_t:CDS:1</fullName>
    </submittedName>
</protein>
<organism evidence="1 2">
    <name type="scientific">Cetraspora pellucida</name>
    <dbReference type="NCBI Taxonomy" id="1433469"/>
    <lineage>
        <taxon>Eukaryota</taxon>
        <taxon>Fungi</taxon>
        <taxon>Fungi incertae sedis</taxon>
        <taxon>Mucoromycota</taxon>
        <taxon>Glomeromycotina</taxon>
        <taxon>Glomeromycetes</taxon>
        <taxon>Diversisporales</taxon>
        <taxon>Gigasporaceae</taxon>
        <taxon>Cetraspora</taxon>
    </lineage>
</organism>
<proteinExistence type="predicted"/>
<evidence type="ECO:0000313" key="2">
    <source>
        <dbReference type="Proteomes" id="UP000789366"/>
    </source>
</evidence>
<feature type="non-terminal residue" evidence="1">
    <location>
        <position position="59"/>
    </location>
</feature>
<gene>
    <name evidence="1" type="ORF">SPELUC_LOCUS2980</name>
</gene>
<accession>A0ACA9KY28</accession>
<evidence type="ECO:0000313" key="1">
    <source>
        <dbReference type="EMBL" id="CAG8500275.1"/>
    </source>
</evidence>
<comment type="caution">
    <text evidence="1">The sequence shown here is derived from an EMBL/GenBank/DDBJ whole genome shotgun (WGS) entry which is preliminary data.</text>
</comment>